<dbReference type="GO" id="GO:0008168">
    <property type="term" value="F:methyltransferase activity"/>
    <property type="evidence" value="ECO:0007669"/>
    <property type="project" value="UniProtKB-KW"/>
</dbReference>
<evidence type="ECO:0000313" key="2">
    <source>
        <dbReference type="EMBL" id="MFC7012204.1"/>
    </source>
</evidence>
<dbReference type="RefSeq" id="WP_189868556.1">
    <property type="nucleotide sequence ID" value="NZ_BMWA01000001.1"/>
</dbReference>
<keyword evidence="2" id="KW-0489">Methyltransferase</keyword>
<evidence type="ECO:0000313" key="3">
    <source>
        <dbReference type="Proteomes" id="UP001596409"/>
    </source>
</evidence>
<dbReference type="Gene3D" id="3.40.50.150">
    <property type="entry name" value="Vaccinia Virus protein VP39"/>
    <property type="match status" value="1"/>
</dbReference>
<dbReference type="SUPFAM" id="SSF53335">
    <property type="entry name" value="S-adenosyl-L-methionine-dependent methyltransferases"/>
    <property type="match status" value="1"/>
</dbReference>
<dbReference type="Pfam" id="PF13649">
    <property type="entry name" value="Methyltransf_25"/>
    <property type="match status" value="1"/>
</dbReference>
<evidence type="ECO:0000259" key="1">
    <source>
        <dbReference type="Pfam" id="PF13649"/>
    </source>
</evidence>
<proteinExistence type="predicted"/>
<dbReference type="Proteomes" id="UP001596409">
    <property type="component" value="Unassembled WGS sequence"/>
</dbReference>
<gene>
    <name evidence="2" type="ORF">ACFQMH_10900</name>
</gene>
<dbReference type="Gene3D" id="2.20.130.10">
    <property type="entry name" value="CAC2371-like domains"/>
    <property type="match status" value="1"/>
</dbReference>
<dbReference type="InterPro" id="IPR029063">
    <property type="entry name" value="SAM-dependent_MTases_sf"/>
</dbReference>
<reference evidence="3" key="1">
    <citation type="journal article" date="2019" name="Int. J. Syst. Evol. Microbiol.">
        <title>The Global Catalogue of Microorganisms (GCM) 10K type strain sequencing project: providing services to taxonomists for standard genome sequencing and annotation.</title>
        <authorList>
            <consortium name="The Broad Institute Genomics Platform"/>
            <consortium name="The Broad Institute Genome Sequencing Center for Infectious Disease"/>
            <person name="Wu L."/>
            <person name="Ma J."/>
        </authorList>
    </citation>
    <scope>NUCLEOTIDE SEQUENCE [LARGE SCALE GENOMIC DNA]</scope>
    <source>
        <strain evidence="3">JCM 4855</strain>
    </source>
</reference>
<accession>A0ABW2DWN7</accession>
<name>A0ABW2DWN7_9ACTN</name>
<comment type="caution">
    <text evidence="2">The sequence shown here is derived from an EMBL/GenBank/DDBJ whole genome shotgun (WGS) entry which is preliminary data.</text>
</comment>
<feature type="domain" description="Methyltransferase" evidence="1">
    <location>
        <begin position="43"/>
        <end position="133"/>
    </location>
</feature>
<dbReference type="EMBL" id="JBHSYM010000023">
    <property type="protein sequence ID" value="MFC7012204.1"/>
    <property type="molecule type" value="Genomic_DNA"/>
</dbReference>
<dbReference type="CDD" id="cd02440">
    <property type="entry name" value="AdoMet_MTases"/>
    <property type="match status" value="1"/>
</dbReference>
<sequence>MYSTDLAEVYETVYRSRGKDWAAEAEDIAALARSHAPDADSLLDVACGTGAHLGPFSKLFTVAEGVEIAAPMRELALRRRPGLTVHEGDMRDFDLGRQYSVVTCMFCAIGYLGSVAEMRSAVAAMARHLVPGGVLVVEPWWFPEQFVEGYVAGDFARDGDRTVARISHSTLQGRATRMEVRFLVGEPTGIRTFTEIDVLTLFTREEYEQAFTDAGCSVAYQPGPPTGRGLFVGVKERKADGR</sequence>
<protein>
    <submittedName>
        <fullName evidence="2">Class I SAM-dependent methyltransferase</fullName>
    </submittedName>
</protein>
<keyword evidence="2" id="KW-0808">Transferase</keyword>
<keyword evidence="3" id="KW-1185">Reference proteome</keyword>
<dbReference type="InterPro" id="IPR041698">
    <property type="entry name" value="Methyltransf_25"/>
</dbReference>
<organism evidence="2 3">
    <name type="scientific">Streptomyces viridiviolaceus</name>
    <dbReference type="NCBI Taxonomy" id="68282"/>
    <lineage>
        <taxon>Bacteria</taxon>
        <taxon>Bacillati</taxon>
        <taxon>Actinomycetota</taxon>
        <taxon>Actinomycetes</taxon>
        <taxon>Kitasatosporales</taxon>
        <taxon>Streptomycetaceae</taxon>
        <taxon>Streptomyces</taxon>
    </lineage>
</organism>
<dbReference type="GO" id="GO:0032259">
    <property type="term" value="P:methylation"/>
    <property type="evidence" value="ECO:0007669"/>
    <property type="project" value="UniProtKB-KW"/>
</dbReference>